<dbReference type="PROSITE" id="PS51085">
    <property type="entry name" value="2FE2S_FER_2"/>
    <property type="match status" value="1"/>
</dbReference>
<evidence type="ECO:0000256" key="1">
    <source>
        <dbReference type="ARBA" id="ARBA00001970"/>
    </source>
</evidence>
<name>F3N9P5_9ACTN</name>
<dbReference type="GO" id="GO:0008941">
    <property type="term" value="F:nitric oxide dioxygenase NAD(P)H activity"/>
    <property type="evidence" value="ECO:0007669"/>
    <property type="project" value="UniProtKB-EC"/>
</dbReference>
<comment type="catalytic activity">
    <reaction evidence="14">
        <text>2 nitric oxide + NADPH + 2 O2 = 2 nitrate + NADP(+) + H(+)</text>
        <dbReference type="Rhea" id="RHEA:19465"/>
        <dbReference type="ChEBI" id="CHEBI:15378"/>
        <dbReference type="ChEBI" id="CHEBI:15379"/>
        <dbReference type="ChEBI" id="CHEBI:16480"/>
        <dbReference type="ChEBI" id="CHEBI:17632"/>
        <dbReference type="ChEBI" id="CHEBI:57783"/>
        <dbReference type="ChEBI" id="CHEBI:58349"/>
        <dbReference type="EC" id="1.14.12.17"/>
    </reaction>
</comment>
<dbReference type="InterPro" id="IPR005163">
    <property type="entry name" value="Tri_helical_YiiM-like"/>
</dbReference>
<dbReference type="PROSITE" id="PS51340">
    <property type="entry name" value="MOSC"/>
    <property type="match status" value="1"/>
</dbReference>
<dbReference type="InterPro" id="IPR011037">
    <property type="entry name" value="Pyrv_Knase-like_insert_dom_sf"/>
</dbReference>
<gene>
    <name evidence="18" type="ORF">SGM_0079</name>
</gene>
<evidence type="ECO:0000313" key="19">
    <source>
        <dbReference type="Proteomes" id="UP000003022"/>
    </source>
</evidence>
<dbReference type="PANTHER" id="PTHR30212">
    <property type="entry name" value="PROTEIN YIIM"/>
    <property type="match status" value="1"/>
</dbReference>
<dbReference type="Gene3D" id="2.40.30.10">
    <property type="entry name" value="Translation factors"/>
    <property type="match status" value="1"/>
</dbReference>
<evidence type="ECO:0000256" key="7">
    <source>
        <dbReference type="ARBA" id="ARBA00022723"/>
    </source>
</evidence>
<dbReference type="SUPFAM" id="SSF63380">
    <property type="entry name" value="Riboflavin synthase domain-like"/>
    <property type="match status" value="1"/>
</dbReference>
<dbReference type="Gene3D" id="2.40.33.20">
    <property type="entry name" value="PK beta-barrel domain-like"/>
    <property type="match status" value="1"/>
</dbReference>
<evidence type="ECO:0000259" key="15">
    <source>
        <dbReference type="PROSITE" id="PS51085"/>
    </source>
</evidence>
<dbReference type="PROSITE" id="PS51384">
    <property type="entry name" value="FAD_FR"/>
    <property type="match status" value="1"/>
</dbReference>
<evidence type="ECO:0000256" key="11">
    <source>
        <dbReference type="ARBA" id="ARBA00023004"/>
    </source>
</evidence>
<keyword evidence="8" id="KW-0274">FAD</keyword>
<dbReference type="CDD" id="cd00207">
    <property type="entry name" value="fer2"/>
    <property type="match status" value="1"/>
</dbReference>
<dbReference type="InterPro" id="IPR036010">
    <property type="entry name" value="2Fe-2S_ferredoxin-like_sf"/>
</dbReference>
<feature type="domain" description="MOSC" evidence="16">
    <location>
        <begin position="31"/>
        <end position="166"/>
    </location>
</feature>
<comment type="caution">
    <text evidence="18">The sequence shown here is derived from an EMBL/GenBank/DDBJ whole genome shotgun (WGS) entry which is preliminary data.</text>
</comment>
<evidence type="ECO:0000256" key="9">
    <source>
        <dbReference type="ARBA" id="ARBA00022857"/>
    </source>
</evidence>
<accession>F3N9P5</accession>
<dbReference type="Gene3D" id="3.40.50.80">
    <property type="entry name" value="Nucleotide-binding domain of ferredoxin-NADP reductase (FNR) module"/>
    <property type="match status" value="1"/>
</dbReference>
<dbReference type="GO" id="GO:0030151">
    <property type="term" value="F:molybdenum ion binding"/>
    <property type="evidence" value="ECO:0007669"/>
    <property type="project" value="InterPro"/>
</dbReference>
<evidence type="ECO:0000256" key="12">
    <source>
        <dbReference type="ARBA" id="ARBA00023027"/>
    </source>
</evidence>
<sequence>MRMATLIAVNVGMPQDVPWRGRTTHTGIWKRPVAGPRMVRRLNIDGDGQGDLKGHGGPHRAVLVYQSDSYRYWREHLGRDDFVHGQFGENFTVEGLADDEVCIGDRYRIGEALFEVTQPRVTCYRVGLRMDEPRMPALLVAHGRPGFYLKVLTEGVVEAGDEIVRTRTGPEAMTVREIDALLYTSAHPRPQLERALRIPALSPGWKQSMRSLLEDRDTGVNAGNSGLTGVSAVPPPAWQGFRTLEVTHITRESAGVFSLVLRARDGSPLPAALPGQFVTVRMRPDPQGAPVVRSYSLSGPPGAETYRISVKQERHGAGSGYLRRHVALHDTLEVAAPRGDFVLRDTPRPVVLISAGVGATPVLAMLHHLAATRDTRPVWWIHGARDGGEHPFRQEVRALLAELPAGHCHIAYSRPREADTEGSDYQSAGRVTPELLRSLDLPAEAETYLCGPLAFMDGLTSALAEDGVDPSRIHTEIFGSASAITPGIVPTDRPAPHLPTAPPGPSTGPSVTFARSNLTVPWHAGYGTLLELAEACDVPVRWSCRTGVCHTCETALVAGRVAYRLDPIDPPPKGDVLICCSEPTGDVLLDL</sequence>
<evidence type="ECO:0000256" key="3">
    <source>
        <dbReference type="ARBA" id="ARBA00006401"/>
    </source>
</evidence>
<organism evidence="18 19">
    <name type="scientific">Streptomyces griseoaurantiacus M045</name>
    <dbReference type="NCBI Taxonomy" id="996637"/>
    <lineage>
        <taxon>Bacteria</taxon>
        <taxon>Bacillati</taxon>
        <taxon>Actinomycetota</taxon>
        <taxon>Actinomycetes</taxon>
        <taxon>Kitasatosporales</taxon>
        <taxon>Streptomycetaceae</taxon>
        <taxon>Streptomyces</taxon>
        <taxon>Streptomyces aurantiacus group</taxon>
    </lineage>
</organism>
<dbReference type="InterPro" id="IPR039261">
    <property type="entry name" value="FNR_nucleotide-bd"/>
</dbReference>
<dbReference type="InterPro" id="IPR017938">
    <property type="entry name" value="Riboflavin_synthase-like_b-brl"/>
</dbReference>
<dbReference type="Pfam" id="PF03473">
    <property type="entry name" value="MOSC"/>
    <property type="match status" value="1"/>
</dbReference>
<dbReference type="GO" id="GO:0051536">
    <property type="term" value="F:iron-sulfur cluster binding"/>
    <property type="evidence" value="ECO:0007669"/>
    <property type="project" value="InterPro"/>
</dbReference>
<dbReference type="EMBL" id="AEYX01000001">
    <property type="protein sequence ID" value="EGG49739.1"/>
    <property type="molecule type" value="Genomic_DNA"/>
</dbReference>
<evidence type="ECO:0000259" key="16">
    <source>
        <dbReference type="PROSITE" id="PS51340"/>
    </source>
</evidence>
<keyword evidence="12" id="KW-0520">NAD</keyword>
<dbReference type="InterPro" id="IPR001041">
    <property type="entry name" value="2Fe-2S_ferredoxin-type"/>
</dbReference>
<keyword evidence="5" id="KW-0349">Heme</keyword>
<dbReference type="SUPFAM" id="SSF52343">
    <property type="entry name" value="Ferredoxin reductase-like, C-terminal NADP-linked domain"/>
    <property type="match status" value="1"/>
</dbReference>
<evidence type="ECO:0000259" key="17">
    <source>
        <dbReference type="PROSITE" id="PS51384"/>
    </source>
</evidence>
<dbReference type="PANTHER" id="PTHR30212:SF2">
    <property type="entry name" value="PROTEIN YIIM"/>
    <property type="match status" value="1"/>
</dbReference>
<comment type="catalytic activity">
    <reaction evidence="13">
        <text>2 nitric oxide + NADH + 2 O2 = 2 nitrate + NAD(+) + H(+)</text>
        <dbReference type="Rhea" id="RHEA:19469"/>
        <dbReference type="ChEBI" id="CHEBI:15378"/>
        <dbReference type="ChEBI" id="CHEBI:15379"/>
        <dbReference type="ChEBI" id="CHEBI:16480"/>
        <dbReference type="ChEBI" id="CHEBI:17632"/>
        <dbReference type="ChEBI" id="CHEBI:57540"/>
        <dbReference type="ChEBI" id="CHEBI:57945"/>
        <dbReference type="EC" id="1.14.12.17"/>
    </reaction>
</comment>
<evidence type="ECO:0000256" key="5">
    <source>
        <dbReference type="ARBA" id="ARBA00022617"/>
    </source>
</evidence>
<dbReference type="EC" id="1.14.12.17" evidence="4"/>
<comment type="cofactor">
    <cofactor evidence="1">
        <name>heme b</name>
        <dbReference type="ChEBI" id="CHEBI:60344"/>
    </cofactor>
</comment>
<dbReference type="Pfam" id="PF00175">
    <property type="entry name" value="NAD_binding_1"/>
    <property type="match status" value="1"/>
</dbReference>
<dbReference type="Proteomes" id="UP000003022">
    <property type="component" value="Unassembled WGS sequence"/>
</dbReference>
<dbReference type="eggNOG" id="COG1018">
    <property type="taxonomic scope" value="Bacteria"/>
</dbReference>
<dbReference type="SUPFAM" id="SSF54292">
    <property type="entry name" value="2Fe-2S ferredoxin-like"/>
    <property type="match status" value="1"/>
</dbReference>
<dbReference type="Gene3D" id="3.10.20.30">
    <property type="match status" value="1"/>
</dbReference>
<dbReference type="Pfam" id="PF00111">
    <property type="entry name" value="Fer2"/>
    <property type="match status" value="1"/>
</dbReference>
<dbReference type="InterPro" id="IPR001433">
    <property type="entry name" value="OxRdtase_FAD/NAD-bd"/>
</dbReference>
<dbReference type="SUPFAM" id="SSF50800">
    <property type="entry name" value="PK beta-barrel domain-like"/>
    <property type="match status" value="1"/>
</dbReference>
<dbReference type="AlphaFoldDB" id="F3N9P5"/>
<dbReference type="InterPro" id="IPR005302">
    <property type="entry name" value="MoCF_Sase_C"/>
</dbReference>
<dbReference type="InterPro" id="IPR012675">
    <property type="entry name" value="Beta-grasp_dom_sf"/>
</dbReference>
<evidence type="ECO:0000256" key="13">
    <source>
        <dbReference type="ARBA" id="ARBA00048649"/>
    </source>
</evidence>
<dbReference type="InterPro" id="IPR052353">
    <property type="entry name" value="Benzoxazolinone_Detox_Enz"/>
</dbReference>
<keyword evidence="7" id="KW-0479">Metal-binding</keyword>
<dbReference type="FunFam" id="3.40.50.80:FF:000010">
    <property type="entry name" value="Flavohemoprotein"/>
    <property type="match status" value="1"/>
</dbReference>
<feature type="domain" description="2Fe-2S ferredoxin-type" evidence="15">
    <location>
        <begin position="509"/>
        <end position="591"/>
    </location>
</feature>
<protein>
    <recommendedName>
        <fullName evidence="4">nitric oxide dioxygenase</fullName>
        <ecNumber evidence="4">1.14.12.17</ecNumber>
    </recommendedName>
</protein>
<evidence type="ECO:0000256" key="14">
    <source>
        <dbReference type="ARBA" id="ARBA00049433"/>
    </source>
</evidence>
<dbReference type="CDD" id="cd06184">
    <property type="entry name" value="flavohem_like_fad_nad_binding"/>
    <property type="match status" value="1"/>
</dbReference>
<keyword evidence="19" id="KW-1185">Reference proteome</keyword>
<dbReference type="InterPro" id="IPR017927">
    <property type="entry name" value="FAD-bd_FR_type"/>
</dbReference>
<evidence type="ECO:0000256" key="6">
    <source>
        <dbReference type="ARBA" id="ARBA00022630"/>
    </source>
</evidence>
<evidence type="ECO:0000256" key="10">
    <source>
        <dbReference type="ARBA" id="ARBA00023002"/>
    </source>
</evidence>
<reference evidence="18 19" key="1">
    <citation type="journal article" date="2011" name="J. Bacteriol.">
        <title>Draft genome sequence of the marine bacterium Streptomyces griseoaurantiacus M045, which produces novel manumycin-type antibiotics with a pABA core component.</title>
        <authorList>
            <person name="Li F."/>
            <person name="Jiang P."/>
            <person name="Zheng H."/>
            <person name="Wang S."/>
            <person name="Zhao G."/>
            <person name="Qin S."/>
            <person name="Liu Z."/>
        </authorList>
    </citation>
    <scope>NUCLEOTIDE SEQUENCE [LARGE SCALE GENOMIC DNA]</scope>
    <source>
        <strain evidence="18 19">M045</strain>
    </source>
</reference>
<keyword evidence="11" id="KW-0408">Iron</keyword>
<evidence type="ECO:0000256" key="2">
    <source>
        <dbReference type="ARBA" id="ARBA00001974"/>
    </source>
</evidence>
<evidence type="ECO:0000256" key="4">
    <source>
        <dbReference type="ARBA" id="ARBA00012229"/>
    </source>
</evidence>
<evidence type="ECO:0000256" key="8">
    <source>
        <dbReference type="ARBA" id="ARBA00022827"/>
    </source>
</evidence>
<dbReference type="PRINTS" id="PR00410">
    <property type="entry name" value="PHEHYDRXLASE"/>
</dbReference>
<evidence type="ECO:0000313" key="18">
    <source>
        <dbReference type="EMBL" id="EGG49739.1"/>
    </source>
</evidence>
<dbReference type="GO" id="GO:0030170">
    <property type="term" value="F:pyridoxal phosphate binding"/>
    <property type="evidence" value="ECO:0007669"/>
    <property type="project" value="InterPro"/>
</dbReference>
<dbReference type="STRING" id="996637.SGM_0079"/>
<comment type="cofactor">
    <cofactor evidence="2">
        <name>FAD</name>
        <dbReference type="ChEBI" id="CHEBI:57692"/>
    </cofactor>
</comment>
<comment type="similarity">
    <text evidence="3">In the C-terminal section; belongs to the flavoprotein pyridine nucleotide cytochrome reductase family.</text>
</comment>
<dbReference type="Pfam" id="PF03475">
    <property type="entry name" value="YiiM_3-alpha"/>
    <property type="match status" value="1"/>
</dbReference>
<keyword evidence="9" id="KW-0521">NADP</keyword>
<keyword evidence="10" id="KW-0560">Oxidoreductase</keyword>
<keyword evidence="6" id="KW-0285">Flavoprotein</keyword>
<dbReference type="eggNOG" id="COG2258">
    <property type="taxonomic scope" value="Bacteria"/>
</dbReference>
<proteinExistence type="inferred from homology"/>
<feature type="domain" description="FAD-binding FR-type" evidence="17">
    <location>
        <begin position="239"/>
        <end position="344"/>
    </location>
</feature>